<comment type="caution">
    <text evidence="2">The sequence shown here is derived from an EMBL/GenBank/DDBJ whole genome shotgun (WGS) entry which is preliminary data.</text>
</comment>
<feature type="signal peptide" evidence="1">
    <location>
        <begin position="1"/>
        <end position="22"/>
    </location>
</feature>
<accession>A0A558BSH1</accession>
<protein>
    <submittedName>
        <fullName evidence="2">Uncharacterized protein</fullName>
    </submittedName>
</protein>
<evidence type="ECO:0000313" key="3">
    <source>
        <dbReference type="Proteomes" id="UP000317624"/>
    </source>
</evidence>
<sequence>MKSFVLAATLLLTGLATRPAQAHTLASTRLVPRGFCLFGRPTVRPLTRYLVATLHLTHRQAVAVQRTLHGHAAKRLAPEQLSLSLGPVLSPEVQEQLLAMQENAASYRTLTYLTAHH</sequence>
<proteinExistence type="predicted"/>
<evidence type="ECO:0000313" key="2">
    <source>
        <dbReference type="EMBL" id="TVT39442.1"/>
    </source>
</evidence>
<dbReference type="RefSeq" id="WP_144850306.1">
    <property type="nucleotide sequence ID" value="NZ_VMRJ01000004.1"/>
</dbReference>
<dbReference type="EMBL" id="VMRJ01000004">
    <property type="protein sequence ID" value="TVT39442.1"/>
    <property type="molecule type" value="Genomic_DNA"/>
</dbReference>
<dbReference type="AlphaFoldDB" id="A0A558BSH1"/>
<name>A0A558BSH1_9BACT</name>
<evidence type="ECO:0000256" key="1">
    <source>
        <dbReference type="SAM" id="SignalP"/>
    </source>
</evidence>
<reference evidence="2 3" key="1">
    <citation type="submission" date="2019-07" db="EMBL/GenBank/DDBJ databases">
        <title>Hymenobacter sp. straun FUR1 Genome sequencing and assembly.</title>
        <authorList>
            <person name="Chhetri G."/>
        </authorList>
    </citation>
    <scope>NUCLEOTIDE SEQUENCE [LARGE SCALE GENOMIC DNA]</scope>
    <source>
        <strain evidence="2 3">Fur1</strain>
    </source>
</reference>
<keyword evidence="1" id="KW-0732">Signal</keyword>
<feature type="chain" id="PRO_5022195542" evidence="1">
    <location>
        <begin position="23"/>
        <end position="117"/>
    </location>
</feature>
<keyword evidence="3" id="KW-1185">Reference proteome</keyword>
<gene>
    <name evidence="2" type="ORF">FNT36_17495</name>
</gene>
<dbReference type="Proteomes" id="UP000317624">
    <property type="component" value="Unassembled WGS sequence"/>
</dbReference>
<organism evidence="2 3">
    <name type="scientific">Hymenobacter setariae</name>
    <dbReference type="NCBI Taxonomy" id="2594794"/>
    <lineage>
        <taxon>Bacteria</taxon>
        <taxon>Pseudomonadati</taxon>
        <taxon>Bacteroidota</taxon>
        <taxon>Cytophagia</taxon>
        <taxon>Cytophagales</taxon>
        <taxon>Hymenobacteraceae</taxon>
        <taxon>Hymenobacter</taxon>
    </lineage>
</organism>